<dbReference type="PANTHER" id="PTHR31616:SF0">
    <property type="entry name" value="GLUCAN 1,4-ALPHA-GLUCOSIDASE"/>
    <property type="match status" value="1"/>
</dbReference>
<reference evidence="2 3" key="1">
    <citation type="submission" date="2018-05" db="EMBL/GenBank/DDBJ databases">
        <title>Genetic diversity of glacier-inhabiting Cryobacterium bacteria in China and description of Cryobacterium mengkeensis sp. nov. and Arthrobacter glacialis sp. nov.</title>
        <authorList>
            <person name="Liu Q."/>
            <person name="Xin Y.-H."/>
        </authorList>
    </citation>
    <scope>NUCLEOTIDE SEQUENCE [LARGE SCALE GENOMIC DNA]</scope>
    <source>
        <strain evidence="2 3">B7</strain>
    </source>
</reference>
<keyword evidence="2" id="KW-0378">Hydrolase</keyword>
<dbReference type="InterPro" id="IPR012341">
    <property type="entry name" value="6hp_glycosidase-like_sf"/>
</dbReference>
<feature type="domain" description="GH15-like" evidence="1">
    <location>
        <begin position="33"/>
        <end position="302"/>
    </location>
</feature>
<protein>
    <submittedName>
        <fullName evidence="2">Glycoside hydrolase family 15</fullName>
    </submittedName>
</protein>
<dbReference type="GO" id="GO:0004553">
    <property type="term" value="F:hydrolase activity, hydrolyzing O-glycosyl compounds"/>
    <property type="evidence" value="ECO:0007669"/>
    <property type="project" value="TreeGrafter"/>
</dbReference>
<dbReference type="InterPro" id="IPR008928">
    <property type="entry name" value="6-hairpin_glycosidase_sf"/>
</dbReference>
<evidence type="ECO:0000313" key="3">
    <source>
        <dbReference type="Proteomes" id="UP000247980"/>
    </source>
</evidence>
<dbReference type="Pfam" id="PF00723">
    <property type="entry name" value="Glyco_hydro_15"/>
    <property type="match status" value="1"/>
</dbReference>
<dbReference type="AlphaFoldDB" id="A0A2V5ISH5"/>
<keyword evidence="3" id="KW-1185">Reference proteome</keyword>
<dbReference type="OrthoDB" id="3902805at2"/>
<dbReference type="EMBL" id="QJVC01000003">
    <property type="protein sequence ID" value="PYI39475.1"/>
    <property type="molecule type" value="Genomic_DNA"/>
</dbReference>
<dbReference type="SUPFAM" id="SSF48208">
    <property type="entry name" value="Six-hairpin glycosidases"/>
    <property type="match status" value="1"/>
</dbReference>
<dbReference type="InterPro" id="IPR011613">
    <property type="entry name" value="GH15-like"/>
</dbReference>
<dbReference type="Gene3D" id="1.50.10.10">
    <property type="match status" value="1"/>
</dbReference>
<proteinExistence type="predicted"/>
<gene>
    <name evidence="2" type="ORF">CVS30_05890</name>
</gene>
<comment type="caution">
    <text evidence="2">The sequence shown here is derived from an EMBL/GenBank/DDBJ whole genome shotgun (WGS) entry which is preliminary data.</text>
</comment>
<organism evidence="2 3">
    <name type="scientific">Arthrobacter psychrolactophilus</name>
    <dbReference type="NCBI Taxonomy" id="92442"/>
    <lineage>
        <taxon>Bacteria</taxon>
        <taxon>Bacillati</taxon>
        <taxon>Actinomycetota</taxon>
        <taxon>Actinomycetes</taxon>
        <taxon>Micrococcales</taxon>
        <taxon>Micrococcaceae</taxon>
        <taxon>Arthrobacter</taxon>
    </lineage>
</organism>
<dbReference type="PANTHER" id="PTHR31616">
    <property type="entry name" value="TREHALASE"/>
    <property type="match status" value="1"/>
</dbReference>
<evidence type="ECO:0000313" key="2">
    <source>
        <dbReference type="EMBL" id="PYI39475.1"/>
    </source>
</evidence>
<evidence type="ECO:0000259" key="1">
    <source>
        <dbReference type="Pfam" id="PF00723"/>
    </source>
</evidence>
<accession>A0A2V5ISH5</accession>
<sequence>MTQKSALHSATNRRDGYSIDKLSAASVAFIKDQQKVNGAYPASPDFSAYTGYCWFRDGAYIADAMSAAGEIASAELFFDWCAEVLTTRREQILHIVTETLDGRPPAGENMLPARFTFDGKDGDADWWDFQLDGYGTWLWALGEHNARHGRSLERWREAITLTVDYLTCSWERPCYDWWEEHAEYVHVSTLGCVGSGLTSIIGKELLDPSDESHAIGVVEAIRHRIDTDGVQNGHLTKWLGTNAVDASLLALVAPMDFIDPLASTGKTTIYVIDEQLTVNNGVHRYLDDTYYGGGQWPLLSCFMGLAQAAAGNRSRAEELLFWAASTVRGEQELPEQVEDHLLDPQHLQPWIDRWGHSASPLLWSHAMFIRLAVTLGHSTTHNNGVSLPQTIERDN</sequence>
<dbReference type="RefSeq" id="WP_110484379.1">
    <property type="nucleotide sequence ID" value="NZ_QJVC01000003.1"/>
</dbReference>
<name>A0A2V5ISH5_9MICC</name>
<dbReference type="Proteomes" id="UP000247980">
    <property type="component" value="Unassembled WGS sequence"/>
</dbReference>
<dbReference type="GO" id="GO:0005975">
    <property type="term" value="P:carbohydrate metabolic process"/>
    <property type="evidence" value="ECO:0007669"/>
    <property type="project" value="InterPro"/>
</dbReference>